<dbReference type="Proteomes" id="UP000183974">
    <property type="component" value="Unassembled WGS sequence"/>
</dbReference>
<evidence type="ECO:0000256" key="1">
    <source>
        <dbReference type="ARBA" id="ARBA00006484"/>
    </source>
</evidence>
<evidence type="ECO:0000313" key="3">
    <source>
        <dbReference type="Proteomes" id="UP000183974"/>
    </source>
</evidence>
<dbReference type="InterPro" id="IPR002347">
    <property type="entry name" value="SDR_fam"/>
</dbReference>
<dbReference type="PANTHER" id="PTHR42879:SF6">
    <property type="entry name" value="NADPH-DEPENDENT REDUCTASE BACG"/>
    <property type="match status" value="1"/>
</dbReference>
<dbReference type="SUPFAM" id="SSF51735">
    <property type="entry name" value="NAD(P)-binding Rossmann-fold domains"/>
    <property type="match status" value="1"/>
</dbReference>
<dbReference type="PANTHER" id="PTHR42879">
    <property type="entry name" value="3-OXOACYL-(ACYL-CARRIER-PROTEIN) REDUCTASE"/>
    <property type="match status" value="1"/>
</dbReference>
<dbReference type="AlphaFoldDB" id="A0A1M7AGJ7"/>
<name>A0A1M7AGJ7_9RHOB</name>
<gene>
    <name evidence="2" type="ORF">SAMN05444398_102323</name>
</gene>
<comment type="similarity">
    <text evidence="1">Belongs to the short-chain dehydrogenases/reductases (SDR) family.</text>
</comment>
<dbReference type="RefSeq" id="WP_073034007.1">
    <property type="nucleotide sequence ID" value="NZ_BMLR01000002.1"/>
</dbReference>
<organism evidence="2 3">
    <name type="scientific">Roseovarius pacificus</name>
    <dbReference type="NCBI Taxonomy" id="337701"/>
    <lineage>
        <taxon>Bacteria</taxon>
        <taxon>Pseudomonadati</taxon>
        <taxon>Pseudomonadota</taxon>
        <taxon>Alphaproteobacteria</taxon>
        <taxon>Rhodobacterales</taxon>
        <taxon>Roseobacteraceae</taxon>
        <taxon>Roseovarius</taxon>
    </lineage>
</organism>
<sequence length="258" mass="27249">MTLSKHRVAVVTGASRGLGRAIALRLATEGCSLALTARDSAALESVVTEAKQLGTKDAIALPADLSLPDAPGEVIKHVIRHFGHIDILINNAGDTQRGDFLELSDDLHLSGFALKYHATVRFCRAAWESLEASKGCIVNISGIGAQTPDPLFSIGGPVNSALINFSKAISKRPGAPRVNVVCPGHIETDRLTHRINTFAVQNGISRTEAKQRLQNRLGLDAYGKPEDIASMVGYLCSPEAGYITGSTFIVDGGATPGI</sequence>
<dbReference type="PRINTS" id="PR00081">
    <property type="entry name" value="GDHRDH"/>
</dbReference>
<evidence type="ECO:0000313" key="2">
    <source>
        <dbReference type="EMBL" id="SHL41921.1"/>
    </source>
</evidence>
<dbReference type="Gene3D" id="3.40.50.720">
    <property type="entry name" value="NAD(P)-binding Rossmann-like Domain"/>
    <property type="match status" value="1"/>
</dbReference>
<keyword evidence="3" id="KW-1185">Reference proteome</keyword>
<dbReference type="OrthoDB" id="9789398at2"/>
<dbReference type="STRING" id="337701.SAMN05444398_102323"/>
<reference evidence="2 3" key="1">
    <citation type="submission" date="2016-11" db="EMBL/GenBank/DDBJ databases">
        <authorList>
            <person name="Jaros S."/>
            <person name="Januszkiewicz K."/>
            <person name="Wedrychowicz H."/>
        </authorList>
    </citation>
    <scope>NUCLEOTIDE SEQUENCE [LARGE SCALE GENOMIC DNA]</scope>
    <source>
        <strain evidence="2 3">DSM 29589</strain>
    </source>
</reference>
<dbReference type="EMBL" id="FRBR01000002">
    <property type="protein sequence ID" value="SHL41921.1"/>
    <property type="molecule type" value="Genomic_DNA"/>
</dbReference>
<dbReference type="InterPro" id="IPR036291">
    <property type="entry name" value="NAD(P)-bd_dom_sf"/>
</dbReference>
<dbReference type="Pfam" id="PF13561">
    <property type="entry name" value="adh_short_C2"/>
    <property type="match status" value="1"/>
</dbReference>
<proteinExistence type="inferred from homology"/>
<protein>
    <submittedName>
        <fullName evidence="2">3-oxoacyl-[acyl-carrier protein] reductase</fullName>
    </submittedName>
</protein>
<dbReference type="InterPro" id="IPR050259">
    <property type="entry name" value="SDR"/>
</dbReference>
<accession>A0A1M7AGJ7</accession>